<gene>
    <name evidence="9" type="ORF">LI90_3820</name>
    <name evidence="10" type="ORF">TH66_13595</name>
</gene>
<dbReference type="Proteomes" id="UP000070188">
    <property type="component" value="Unassembled WGS sequence"/>
</dbReference>
<feature type="transmembrane region" description="Helical" evidence="6">
    <location>
        <begin position="414"/>
        <end position="436"/>
    </location>
</feature>
<dbReference type="Pfam" id="PF00662">
    <property type="entry name" value="Proton_antipo_N"/>
    <property type="match status" value="1"/>
</dbReference>
<feature type="transmembrane region" description="Helical" evidence="6">
    <location>
        <begin position="85"/>
        <end position="103"/>
    </location>
</feature>
<dbReference type="RefSeq" id="WP_066890000.1">
    <property type="nucleotide sequence ID" value="NZ_JYIJ01000017.1"/>
</dbReference>
<feature type="transmembrane region" description="Helical" evidence="6">
    <location>
        <begin position="500"/>
        <end position="520"/>
    </location>
</feature>
<evidence type="ECO:0000313" key="12">
    <source>
        <dbReference type="Proteomes" id="UP000070659"/>
    </source>
</evidence>
<dbReference type="InterPro" id="IPR018393">
    <property type="entry name" value="NADHpl_OxRdtase_5_subgr"/>
</dbReference>
<feature type="transmembrane region" description="Helical" evidence="6">
    <location>
        <begin position="338"/>
        <end position="361"/>
    </location>
</feature>
<evidence type="ECO:0000256" key="4">
    <source>
        <dbReference type="ARBA" id="ARBA00023136"/>
    </source>
</evidence>
<sequence length="620" mass="64674">MTLAPIPTYAWVVPALPFVAAFLGLAAGRRFPGLIRPLAVLPTLAATALASWVAVAQGTGGVTERVARLLPVGPLEAYVGTRVDPLAATVGVMVCVVALLVQIYSSGYMASDPRYSSYAALVSLFTAAMLLVVYSADLIALLVGWEVMGICSYFLIGHHWETPGAQAAAVKAFVMTKLGDVPFLFGIFVLGLDAGSFRIGDVLAAAGAGQLEHAQAAALLLLGGVVGKSAQFPLHSWLPDAMAGPTPISALIHAATMVAAGVYLVARLYPVYLAAPVALAVLAVVAAVTMLGAALAALAQDDIKRVLAYSTVSQLAYMAGGLAVGAREASMFHLLAHAAFKALLFLAAGTVIHALGTNLMGEMGGLRRHMKTTFWTMTIGLAALAGLPPFAGFFSKEAILGAAEHAARHGGPVAAWAAWAVLVAGLVTVAVTAAYVTRLWLRTFFGRPAIERVAYEVPAVMAWPLVALAIPSALLGFLALRPDWLPARVGGDAALVPSSMTSALALLAASVGLLATHWVWRRDPAADPARVLGPLRRPCERAFSVDELYEFLFVAPYRALVRLVRFTDDEVVDAYVRGSGVLARLAGAGLRLTQTGNVQTYLTGLLAGVVLIAISVVMAQ</sequence>
<evidence type="ECO:0000313" key="9">
    <source>
        <dbReference type="EMBL" id="KWX02773.1"/>
    </source>
</evidence>
<keyword evidence="9" id="KW-0830">Ubiquinone</keyword>
<feature type="transmembrane region" description="Helical" evidence="6">
    <location>
        <begin position="6"/>
        <end position="26"/>
    </location>
</feature>
<feature type="domain" description="NADH-Ubiquinone oxidoreductase (complex I) chain 5 N-terminal" evidence="8">
    <location>
        <begin position="70"/>
        <end position="118"/>
    </location>
</feature>
<dbReference type="GO" id="GO:0003954">
    <property type="term" value="F:NADH dehydrogenase activity"/>
    <property type="evidence" value="ECO:0007669"/>
    <property type="project" value="TreeGrafter"/>
</dbReference>
<keyword evidence="3 6" id="KW-1133">Transmembrane helix</keyword>
<dbReference type="Gene3D" id="1.20.5.2700">
    <property type="match status" value="1"/>
</dbReference>
<comment type="caution">
    <text evidence="9">The sequence shown here is derived from an EMBL/GenBank/DDBJ whole genome shotgun (WGS) entry which is preliminary data.</text>
</comment>
<reference evidence="11" key="3">
    <citation type="submission" date="2015-04" db="EMBL/GenBank/DDBJ databases">
        <title>Physiological reanalysis, assessment of diazotrophy, and genome sequences of multiple isolates of Streptomyces thermoautotrophicus.</title>
        <authorList>
            <person name="MacKellar D.C."/>
            <person name="Lieber L."/>
            <person name="Norman J."/>
            <person name="Bolger A."/>
            <person name="Tobin C."/>
            <person name="Murray J.W."/>
            <person name="Chang R."/>
            <person name="Ford T."/>
            <person name="Nguyen P.Q."/>
            <person name="Woodward J."/>
            <person name="Permingeat H."/>
            <person name="Joshi N.S."/>
            <person name="Silver P.A."/>
            <person name="Usadel B."/>
            <person name="Rutherford A.W."/>
            <person name="Friesen M."/>
            <person name="Prell J."/>
        </authorList>
    </citation>
    <scope>NUCLEOTIDE SEQUENCE [LARGE SCALE GENOMIC DNA]</scope>
    <source>
        <strain evidence="11">H1</strain>
    </source>
</reference>
<dbReference type="PANTHER" id="PTHR42829:SF2">
    <property type="entry name" value="NADH-UBIQUINONE OXIDOREDUCTASE CHAIN 5"/>
    <property type="match status" value="1"/>
</dbReference>
<feature type="transmembrane region" description="Helical" evidence="6">
    <location>
        <begin position="272"/>
        <end position="299"/>
    </location>
</feature>
<dbReference type="PANTHER" id="PTHR42829">
    <property type="entry name" value="NADH-UBIQUINONE OXIDOREDUCTASE CHAIN 5"/>
    <property type="match status" value="1"/>
</dbReference>
<feature type="transmembrane region" description="Helical" evidence="6">
    <location>
        <begin position="38"/>
        <end position="55"/>
    </location>
</feature>
<dbReference type="GO" id="GO:0016020">
    <property type="term" value="C:membrane"/>
    <property type="evidence" value="ECO:0007669"/>
    <property type="project" value="UniProtKB-SubCell"/>
</dbReference>
<dbReference type="NCBIfam" id="TIGR01974">
    <property type="entry name" value="NDH_I_L"/>
    <property type="match status" value="1"/>
</dbReference>
<proteinExistence type="predicted"/>
<evidence type="ECO:0000256" key="3">
    <source>
        <dbReference type="ARBA" id="ARBA00022989"/>
    </source>
</evidence>
<keyword evidence="11" id="KW-1185">Reference proteome</keyword>
<feature type="transmembrane region" description="Helical" evidence="6">
    <location>
        <begin position="457"/>
        <end position="480"/>
    </location>
</feature>
<dbReference type="Pfam" id="PF00361">
    <property type="entry name" value="Proton_antipo_M"/>
    <property type="match status" value="1"/>
</dbReference>
<feature type="transmembrane region" description="Helical" evidence="6">
    <location>
        <begin position="600"/>
        <end position="619"/>
    </location>
</feature>
<dbReference type="PRINTS" id="PR01435">
    <property type="entry name" value="NPOXDRDTASE5"/>
</dbReference>
<feature type="transmembrane region" description="Helical" evidence="6">
    <location>
        <begin position="138"/>
        <end position="156"/>
    </location>
</feature>
<protein>
    <submittedName>
        <fullName evidence="9">NADH-ubiquinone oxidoreductase chain L</fullName>
        <ecNumber evidence="9">1.6.5.3</ecNumber>
    </submittedName>
</protein>
<dbReference type="GO" id="GO:0012505">
    <property type="term" value="C:endomembrane system"/>
    <property type="evidence" value="ECO:0007669"/>
    <property type="project" value="UniProtKB-SubCell"/>
</dbReference>
<dbReference type="InterPro" id="IPR001750">
    <property type="entry name" value="ND/Mrp_TM"/>
</dbReference>
<evidence type="ECO:0000256" key="6">
    <source>
        <dbReference type="SAM" id="Phobius"/>
    </source>
</evidence>
<dbReference type="GO" id="GO:0042773">
    <property type="term" value="P:ATP synthesis coupled electron transport"/>
    <property type="evidence" value="ECO:0007669"/>
    <property type="project" value="InterPro"/>
</dbReference>
<evidence type="ECO:0000256" key="5">
    <source>
        <dbReference type="RuleBase" id="RU000320"/>
    </source>
</evidence>
<dbReference type="AlphaFoldDB" id="A0A132MY65"/>
<accession>A0A132MY65</accession>
<evidence type="ECO:0000259" key="7">
    <source>
        <dbReference type="Pfam" id="PF00361"/>
    </source>
</evidence>
<reference evidence="9" key="2">
    <citation type="submission" date="2015-04" db="EMBL/GenBank/DDBJ databases">
        <title>Physiological reanalysis, assessment of diazotrophy, and genome sequences of multiple isolates of Streptomyces thermoautotrophicus.</title>
        <authorList>
            <person name="MacKellar D.C."/>
            <person name="Lieber L."/>
            <person name="Norman J."/>
            <person name="Bolger A."/>
            <person name="Tobin C."/>
            <person name="Murray J.W."/>
            <person name="Woodward J."/>
            <person name="Friesen M."/>
            <person name="Prell J."/>
        </authorList>
    </citation>
    <scope>NUCLEOTIDE SEQUENCE [LARGE SCALE GENOMIC DNA]</scope>
    <source>
        <strain evidence="9">H1</strain>
    </source>
</reference>
<dbReference type="InterPro" id="IPR003945">
    <property type="entry name" value="NU5C-like"/>
</dbReference>
<keyword evidence="9" id="KW-0560">Oxidoreductase</keyword>
<evidence type="ECO:0000256" key="2">
    <source>
        <dbReference type="ARBA" id="ARBA00022692"/>
    </source>
</evidence>
<dbReference type="OrthoDB" id="9811798at2"/>
<feature type="transmembrane region" description="Helical" evidence="6">
    <location>
        <begin position="373"/>
        <end position="394"/>
    </location>
</feature>
<evidence type="ECO:0000313" key="10">
    <source>
        <dbReference type="EMBL" id="KWX03807.1"/>
    </source>
</evidence>
<keyword evidence="2 5" id="KW-0812">Transmembrane</keyword>
<dbReference type="STRING" id="1469144.LI90_3820"/>
<feature type="domain" description="NADH:quinone oxidoreductase/Mrp antiporter transmembrane" evidence="7">
    <location>
        <begin position="135"/>
        <end position="403"/>
    </location>
</feature>
<dbReference type="EMBL" id="JYIJ01000017">
    <property type="protein sequence ID" value="KWX03807.1"/>
    <property type="molecule type" value="Genomic_DNA"/>
</dbReference>
<feature type="transmembrane region" description="Helical" evidence="6">
    <location>
        <begin position="248"/>
        <end position="266"/>
    </location>
</feature>
<feature type="transmembrane region" description="Helical" evidence="6">
    <location>
        <begin position="168"/>
        <end position="190"/>
    </location>
</feature>
<dbReference type="Proteomes" id="UP000070659">
    <property type="component" value="Unassembled WGS sequence"/>
</dbReference>
<organism evidence="9 11">
    <name type="scientific">Carbonactinospora thermoautotrophica</name>
    <dbReference type="NCBI Taxonomy" id="1469144"/>
    <lineage>
        <taxon>Bacteria</taxon>
        <taxon>Bacillati</taxon>
        <taxon>Actinomycetota</taxon>
        <taxon>Actinomycetes</taxon>
        <taxon>Kitasatosporales</taxon>
        <taxon>Carbonactinosporaceae</taxon>
        <taxon>Carbonactinospora</taxon>
    </lineage>
</organism>
<evidence type="ECO:0000313" key="11">
    <source>
        <dbReference type="Proteomes" id="UP000070188"/>
    </source>
</evidence>
<dbReference type="EC" id="1.6.5.3" evidence="9"/>
<name>A0A132MY65_9ACTN</name>
<evidence type="ECO:0000259" key="8">
    <source>
        <dbReference type="Pfam" id="PF00662"/>
    </source>
</evidence>
<comment type="subcellular location">
    <subcellularLocation>
        <location evidence="1">Endomembrane system</location>
        <topology evidence="1">Multi-pass membrane protein</topology>
    </subcellularLocation>
    <subcellularLocation>
        <location evidence="5">Membrane</location>
        <topology evidence="5">Multi-pass membrane protein</topology>
    </subcellularLocation>
</comment>
<dbReference type="EMBL" id="LAXD01000001">
    <property type="protein sequence ID" value="KWX02773.1"/>
    <property type="molecule type" value="Genomic_DNA"/>
</dbReference>
<dbReference type="PATRIC" id="fig|1469144.10.peg.4093"/>
<keyword evidence="4 6" id="KW-0472">Membrane</keyword>
<evidence type="ECO:0000256" key="1">
    <source>
        <dbReference type="ARBA" id="ARBA00004127"/>
    </source>
</evidence>
<dbReference type="GO" id="GO:0008137">
    <property type="term" value="F:NADH dehydrogenase (ubiquinone) activity"/>
    <property type="evidence" value="ECO:0007669"/>
    <property type="project" value="InterPro"/>
</dbReference>
<reference evidence="10 12" key="1">
    <citation type="submission" date="2015-02" db="EMBL/GenBank/DDBJ databases">
        <title>Physiological reanalysis, assessment of diazotrophy, and genome sequences of multiple isolates of Streptomyces thermoautotrophicus.</title>
        <authorList>
            <person name="MacKellar D.C."/>
            <person name="Lieber L."/>
            <person name="Norman J."/>
            <person name="Bolger A."/>
            <person name="Tobin C."/>
            <person name="Murray J.W."/>
            <person name="Prell J."/>
        </authorList>
    </citation>
    <scope>NUCLEOTIDE SEQUENCE [LARGE SCALE GENOMIC DNA]</scope>
    <source>
        <strain evidence="10 12">UBT1</strain>
    </source>
</reference>
<dbReference type="InterPro" id="IPR001516">
    <property type="entry name" value="Proton_antipo_N"/>
</dbReference>
<dbReference type="GO" id="GO:0015990">
    <property type="term" value="P:electron transport coupled proton transport"/>
    <property type="evidence" value="ECO:0007669"/>
    <property type="project" value="TreeGrafter"/>
</dbReference>
<dbReference type="PRINTS" id="PR01434">
    <property type="entry name" value="NADHDHGNASE5"/>
</dbReference>
<feature type="transmembrane region" description="Helical" evidence="6">
    <location>
        <begin position="115"/>
        <end position="132"/>
    </location>
</feature>